<evidence type="ECO:0000256" key="1">
    <source>
        <dbReference type="ARBA" id="ARBA00010617"/>
    </source>
</evidence>
<evidence type="ECO:0000313" key="4">
    <source>
        <dbReference type="Proteomes" id="UP000584374"/>
    </source>
</evidence>
<dbReference type="GO" id="GO:0004497">
    <property type="term" value="F:monooxygenase activity"/>
    <property type="evidence" value="ECO:0007669"/>
    <property type="project" value="InterPro"/>
</dbReference>
<sequence>MKRDLPTLDVASEDFAADPHRVLATLPAGTALARSSRGLEVLSYHACQEVFSSKSFTPCMPELGAVVGVTNRDVLSFVGEELNSHEGAEHRRLRSAVSGFFTATRLRRMREHAAEIATDVVSSAGRARRCDAVGEVGIPAAARFFCRLLGAPESDAEEVHRHSVAFSAILRGENQSEYREFRDGIDAYLLDLFDHRRAEPGDDFLSHLLCTEQDGRRSRAESLRLAITVLGASTEMVAGQIALLIDTLIEHPEQWTLLRERADLVSGAVQECARLRPTVFATERITREDAELCGVPVQRGEFVFVHIIAANRDPEVYREPDRLDITRPIGHPPLTWSVGRHFCVGRVPSVVIMEEVLRAIRARWTAMRHTAPPQTIGQPYSVRPLFMPIAVDQEPASRATEREASTQDRTYNDMWRPQWT</sequence>
<dbReference type="Gene3D" id="1.10.630.10">
    <property type="entry name" value="Cytochrome P450"/>
    <property type="match status" value="1"/>
</dbReference>
<name>A0A840PYR8_9PSEU</name>
<dbReference type="PRINTS" id="PR00359">
    <property type="entry name" value="BP450"/>
</dbReference>
<evidence type="ECO:0000256" key="2">
    <source>
        <dbReference type="SAM" id="MobiDB-lite"/>
    </source>
</evidence>
<dbReference type="InterPro" id="IPR001128">
    <property type="entry name" value="Cyt_P450"/>
</dbReference>
<dbReference type="AlphaFoldDB" id="A0A840PYR8"/>
<dbReference type="SUPFAM" id="SSF48264">
    <property type="entry name" value="Cytochrome P450"/>
    <property type="match status" value="1"/>
</dbReference>
<accession>A0A840PYR8</accession>
<dbReference type="InterPro" id="IPR002397">
    <property type="entry name" value="Cyt_P450_B"/>
</dbReference>
<keyword evidence="4" id="KW-1185">Reference proteome</keyword>
<dbReference type="GO" id="GO:0020037">
    <property type="term" value="F:heme binding"/>
    <property type="evidence" value="ECO:0007669"/>
    <property type="project" value="InterPro"/>
</dbReference>
<dbReference type="EMBL" id="JACHIW010000001">
    <property type="protein sequence ID" value="MBB5153124.1"/>
    <property type="molecule type" value="Genomic_DNA"/>
</dbReference>
<feature type="region of interest" description="Disordered" evidence="2">
    <location>
        <begin position="394"/>
        <end position="420"/>
    </location>
</feature>
<dbReference type="InterPro" id="IPR036396">
    <property type="entry name" value="Cyt_P450_sf"/>
</dbReference>
<organism evidence="3 4">
    <name type="scientific">Saccharopolyspora phatthalungensis</name>
    <dbReference type="NCBI Taxonomy" id="664693"/>
    <lineage>
        <taxon>Bacteria</taxon>
        <taxon>Bacillati</taxon>
        <taxon>Actinomycetota</taxon>
        <taxon>Actinomycetes</taxon>
        <taxon>Pseudonocardiales</taxon>
        <taxon>Pseudonocardiaceae</taxon>
        <taxon>Saccharopolyspora</taxon>
    </lineage>
</organism>
<dbReference type="Proteomes" id="UP000584374">
    <property type="component" value="Unassembled WGS sequence"/>
</dbReference>
<reference evidence="3 4" key="1">
    <citation type="submission" date="2020-08" db="EMBL/GenBank/DDBJ databases">
        <title>Sequencing the genomes of 1000 actinobacteria strains.</title>
        <authorList>
            <person name="Klenk H.-P."/>
        </authorList>
    </citation>
    <scope>NUCLEOTIDE SEQUENCE [LARGE SCALE GENOMIC DNA]</scope>
    <source>
        <strain evidence="3 4">DSM 45584</strain>
    </source>
</reference>
<dbReference type="RefSeq" id="WP_184723485.1">
    <property type="nucleotide sequence ID" value="NZ_JACHIW010000001.1"/>
</dbReference>
<dbReference type="GO" id="GO:0005506">
    <property type="term" value="F:iron ion binding"/>
    <property type="evidence" value="ECO:0007669"/>
    <property type="project" value="InterPro"/>
</dbReference>
<comment type="similarity">
    <text evidence="1">Belongs to the cytochrome P450 family.</text>
</comment>
<dbReference type="GO" id="GO:0016705">
    <property type="term" value="F:oxidoreductase activity, acting on paired donors, with incorporation or reduction of molecular oxygen"/>
    <property type="evidence" value="ECO:0007669"/>
    <property type="project" value="InterPro"/>
</dbReference>
<dbReference type="Pfam" id="PF00067">
    <property type="entry name" value="p450"/>
    <property type="match status" value="1"/>
</dbReference>
<protein>
    <submittedName>
        <fullName evidence="3">Cytochrome P450</fullName>
    </submittedName>
</protein>
<evidence type="ECO:0000313" key="3">
    <source>
        <dbReference type="EMBL" id="MBB5153124.1"/>
    </source>
</evidence>
<proteinExistence type="inferred from homology"/>
<dbReference type="PANTHER" id="PTHR46696">
    <property type="entry name" value="P450, PUTATIVE (EUROFUNG)-RELATED"/>
    <property type="match status" value="1"/>
</dbReference>
<dbReference type="PANTHER" id="PTHR46696:SF1">
    <property type="entry name" value="CYTOCHROME P450 YJIB-RELATED"/>
    <property type="match status" value="1"/>
</dbReference>
<gene>
    <name evidence="3" type="ORF">BJ970_000658</name>
</gene>
<comment type="caution">
    <text evidence="3">The sequence shown here is derived from an EMBL/GenBank/DDBJ whole genome shotgun (WGS) entry which is preliminary data.</text>
</comment>